<sequence>MGKLIGRAVFALAVLILTGFVLSGSSFAHSDDEDKLGEKVAKEVEQRWEVVTDPYKVALAEMVLDKCAPFAERKLNYRIKVIEEKSPNAFAIPGGRIYITTGMLDFARSDDELAAVIAHEIVHSDKNHILRQASRNQKLTIGALLVAVASKGQGAVMLLANLAQVAIMNAYSRDFEREADLGALHILQEAGYEPSAAVTVLERLKMEQLKRPYVDPGIFMDHPKTEERIDYILKAMEKEGLQVNRKIPLGLLRTKVVEVAERYNLLVDDLVVCWGPKVPEVFEILERLAHVIDENLKLETAPYDIAIMETKEGKALRIGRAIALYNKDMREGMPSLEEIRKRLVLALENAKKQHPTANYFR</sequence>
<dbReference type="Gene3D" id="3.30.2010.10">
    <property type="entry name" value="Metalloproteases ('zincins'), catalytic domain"/>
    <property type="match status" value="1"/>
</dbReference>
<evidence type="ECO:0000256" key="7">
    <source>
        <dbReference type="SAM" id="SignalP"/>
    </source>
</evidence>
<dbReference type="PANTHER" id="PTHR22726:SF1">
    <property type="entry name" value="METALLOENDOPEPTIDASE OMA1, MITOCHONDRIAL"/>
    <property type="match status" value="1"/>
</dbReference>
<evidence type="ECO:0000259" key="8">
    <source>
        <dbReference type="Pfam" id="PF01435"/>
    </source>
</evidence>
<evidence type="ECO:0000256" key="3">
    <source>
        <dbReference type="ARBA" id="ARBA00022801"/>
    </source>
</evidence>
<dbReference type="STRING" id="580340.Tlie_0751"/>
<dbReference type="InterPro" id="IPR001915">
    <property type="entry name" value="Peptidase_M48"/>
</dbReference>
<evidence type="ECO:0000256" key="5">
    <source>
        <dbReference type="ARBA" id="ARBA00023049"/>
    </source>
</evidence>
<keyword evidence="1 6" id="KW-0645">Protease</keyword>
<dbReference type="Pfam" id="PF01435">
    <property type="entry name" value="Peptidase_M48"/>
    <property type="match status" value="1"/>
</dbReference>
<dbReference type="CDD" id="cd07332">
    <property type="entry name" value="M48C_Oma1_like"/>
    <property type="match status" value="1"/>
</dbReference>
<reference evidence="9 10" key="2">
    <citation type="journal article" date="2012" name="Stand. Genomic Sci.">
        <title>Genome sequence of the moderately thermophilic, amino-acid-degrading and sulfur-reducing bacterium Thermovirga lienii type strain (Cas60314(T)).</title>
        <authorList>
            <person name="Goker M."/>
            <person name="Saunders E."/>
            <person name="Lapidus A."/>
            <person name="Nolan M."/>
            <person name="Lucas S."/>
            <person name="Hammon N."/>
            <person name="Deshpande S."/>
            <person name="Cheng J.F."/>
            <person name="Han C."/>
            <person name="Tapia R."/>
            <person name="Goodwin L.A."/>
            <person name="Pitluck S."/>
            <person name="Liolios K."/>
            <person name="Mavromatis K."/>
            <person name="Pagani I."/>
            <person name="Ivanova N."/>
            <person name="Mikhailova N."/>
            <person name="Pati A."/>
            <person name="Chen A."/>
            <person name="Palaniappan K."/>
            <person name="Land M."/>
            <person name="Chang Y.J."/>
            <person name="Jeffries C.D."/>
            <person name="Brambilla E.M."/>
            <person name="Rohde M."/>
            <person name="Spring S."/>
            <person name="Detter J.C."/>
            <person name="Woyke T."/>
            <person name="Bristow J."/>
            <person name="Eisen J.A."/>
            <person name="Markowitz V."/>
            <person name="Hugenholtz P."/>
            <person name="Kyrpides N.C."/>
            <person name="Klenk H.P."/>
        </authorList>
    </citation>
    <scope>NUCLEOTIDE SEQUENCE [LARGE SCALE GENOMIC DNA]</scope>
    <source>
        <strain evidence="10">ATCC BAA-1197 / DSM 17291 / Cas60314</strain>
    </source>
</reference>
<dbReference type="eggNOG" id="COG0501">
    <property type="taxonomic scope" value="Bacteria"/>
</dbReference>
<keyword evidence="2" id="KW-0479">Metal-binding</keyword>
<protein>
    <submittedName>
        <fullName evidence="9">Peptidase M48 Ste24p</fullName>
    </submittedName>
</protein>
<evidence type="ECO:0000256" key="1">
    <source>
        <dbReference type="ARBA" id="ARBA00022670"/>
    </source>
</evidence>
<name>G7V9B5_THELD</name>
<accession>G7V9B5</accession>
<evidence type="ECO:0000313" key="9">
    <source>
        <dbReference type="EMBL" id="AER66484.1"/>
    </source>
</evidence>
<keyword evidence="4 6" id="KW-0862">Zinc</keyword>
<comment type="similarity">
    <text evidence="6">Belongs to the peptidase M48 family.</text>
</comment>
<dbReference type="PANTHER" id="PTHR22726">
    <property type="entry name" value="METALLOENDOPEPTIDASE OMA1"/>
    <property type="match status" value="1"/>
</dbReference>
<dbReference type="HOGENOM" id="CLU_067546_0_0_0"/>
<evidence type="ECO:0000256" key="2">
    <source>
        <dbReference type="ARBA" id="ARBA00022723"/>
    </source>
</evidence>
<feature type="signal peptide" evidence="7">
    <location>
        <begin position="1"/>
        <end position="30"/>
    </location>
</feature>
<keyword evidence="10" id="KW-1185">Reference proteome</keyword>
<feature type="domain" description="Peptidase M48" evidence="8">
    <location>
        <begin position="62"/>
        <end position="233"/>
    </location>
</feature>
<dbReference type="Proteomes" id="UP000005868">
    <property type="component" value="Chromosome"/>
</dbReference>
<reference evidence="10" key="1">
    <citation type="submission" date="2011-10" db="EMBL/GenBank/DDBJ databases">
        <title>The complete genome of chromosome of Thermovirga lienii DSM 17291.</title>
        <authorList>
            <consortium name="US DOE Joint Genome Institute (JGI-PGF)"/>
            <person name="Lucas S."/>
            <person name="Copeland A."/>
            <person name="Lapidus A."/>
            <person name="Glavina del Rio T."/>
            <person name="Dalin E."/>
            <person name="Tice H."/>
            <person name="Bruce D."/>
            <person name="Goodwin L."/>
            <person name="Pitluck S."/>
            <person name="Peters L."/>
            <person name="Mikhailova N."/>
            <person name="Saunders E."/>
            <person name="Kyrpides N."/>
            <person name="Mavromatis K."/>
            <person name="Ivanova N."/>
            <person name="Last F.I."/>
            <person name="Brettin T."/>
            <person name="Detter J.C."/>
            <person name="Han C."/>
            <person name="Larimer F."/>
            <person name="Land M."/>
            <person name="Hauser L."/>
            <person name="Markowitz V."/>
            <person name="Cheng J.-F."/>
            <person name="Hugenholtz P."/>
            <person name="Woyke T."/>
            <person name="Wu D."/>
            <person name="Spring S."/>
            <person name="Schroeder M."/>
            <person name="Brambilla E.-M."/>
            <person name="Klenk H.-P."/>
            <person name="Eisen J.A."/>
        </authorList>
    </citation>
    <scope>NUCLEOTIDE SEQUENCE [LARGE SCALE GENOMIC DNA]</scope>
    <source>
        <strain evidence="10">ATCC BAA-1197 / DSM 17291 / Cas60314</strain>
    </source>
</reference>
<evidence type="ECO:0000256" key="6">
    <source>
        <dbReference type="RuleBase" id="RU003983"/>
    </source>
</evidence>
<keyword evidence="5 6" id="KW-0482">Metalloprotease</keyword>
<dbReference type="GO" id="GO:0004222">
    <property type="term" value="F:metalloendopeptidase activity"/>
    <property type="evidence" value="ECO:0007669"/>
    <property type="project" value="InterPro"/>
</dbReference>
<dbReference type="AlphaFoldDB" id="G7V9B5"/>
<dbReference type="GO" id="GO:0046872">
    <property type="term" value="F:metal ion binding"/>
    <property type="evidence" value="ECO:0007669"/>
    <property type="project" value="UniProtKB-KW"/>
</dbReference>
<evidence type="ECO:0000256" key="4">
    <source>
        <dbReference type="ARBA" id="ARBA00022833"/>
    </source>
</evidence>
<evidence type="ECO:0000313" key="10">
    <source>
        <dbReference type="Proteomes" id="UP000005868"/>
    </source>
</evidence>
<dbReference type="InterPro" id="IPR051156">
    <property type="entry name" value="Mito/Outer_Membr_Metalloprot"/>
</dbReference>
<keyword evidence="7" id="KW-0732">Signal</keyword>
<feature type="chain" id="PRO_5003504537" evidence="7">
    <location>
        <begin position="31"/>
        <end position="361"/>
    </location>
</feature>
<comment type="cofactor">
    <cofactor evidence="6">
        <name>Zn(2+)</name>
        <dbReference type="ChEBI" id="CHEBI:29105"/>
    </cofactor>
    <text evidence="6">Binds 1 zinc ion per subunit.</text>
</comment>
<organism evidence="9 10">
    <name type="scientific">Thermovirga lienii (strain ATCC BAA-1197 / DSM 17291 / Cas60314)</name>
    <dbReference type="NCBI Taxonomy" id="580340"/>
    <lineage>
        <taxon>Bacteria</taxon>
        <taxon>Thermotogati</taxon>
        <taxon>Synergistota</taxon>
        <taxon>Synergistia</taxon>
        <taxon>Synergistales</taxon>
        <taxon>Thermovirgaceae</taxon>
        <taxon>Thermovirga</taxon>
    </lineage>
</organism>
<proteinExistence type="inferred from homology"/>
<dbReference type="GO" id="GO:0051603">
    <property type="term" value="P:proteolysis involved in protein catabolic process"/>
    <property type="evidence" value="ECO:0007669"/>
    <property type="project" value="TreeGrafter"/>
</dbReference>
<keyword evidence="3 6" id="KW-0378">Hydrolase</keyword>
<dbReference type="GO" id="GO:0016020">
    <property type="term" value="C:membrane"/>
    <property type="evidence" value="ECO:0007669"/>
    <property type="project" value="TreeGrafter"/>
</dbReference>
<gene>
    <name evidence="9" type="ordered locus">Tlie_0751</name>
</gene>
<dbReference type="EMBL" id="CP003096">
    <property type="protein sequence ID" value="AER66484.1"/>
    <property type="molecule type" value="Genomic_DNA"/>
</dbReference>
<dbReference type="KEGG" id="tli:Tlie_0751"/>